<dbReference type="InterPro" id="IPR011577">
    <property type="entry name" value="Cyt_b561_bac/Ni-Hgenase"/>
</dbReference>
<dbReference type="InterPro" id="IPR051542">
    <property type="entry name" value="Hydrogenase_cytochrome"/>
</dbReference>
<dbReference type="KEGG" id="pbf:CFX0092_A2060"/>
<evidence type="ECO:0000256" key="2">
    <source>
        <dbReference type="ARBA" id="ARBA00022475"/>
    </source>
</evidence>
<keyword evidence="5 6" id="KW-0472">Membrane</keyword>
<dbReference type="GO" id="GO:0005886">
    <property type="term" value="C:plasma membrane"/>
    <property type="evidence" value="ECO:0007669"/>
    <property type="project" value="UniProtKB-SubCell"/>
</dbReference>
<name>A0A160T4C3_9CHLR</name>
<reference evidence="8" key="1">
    <citation type="submission" date="2016-01" db="EMBL/GenBank/DDBJ databases">
        <authorList>
            <person name="Mcilroy J.S."/>
            <person name="Karst M S."/>
            <person name="Albertsen M."/>
        </authorList>
    </citation>
    <scope>NUCLEOTIDE SEQUENCE</scope>
    <source>
        <strain evidence="8">Cfx-K</strain>
    </source>
</reference>
<dbReference type="InterPro" id="IPR016174">
    <property type="entry name" value="Di-haem_cyt_TM"/>
</dbReference>
<keyword evidence="9" id="KW-1185">Reference proteome</keyword>
<evidence type="ECO:0000259" key="7">
    <source>
        <dbReference type="Pfam" id="PF01292"/>
    </source>
</evidence>
<evidence type="ECO:0000313" key="9">
    <source>
        <dbReference type="Proteomes" id="UP000215027"/>
    </source>
</evidence>
<dbReference type="Proteomes" id="UP000215027">
    <property type="component" value="Chromosome I"/>
</dbReference>
<feature type="domain" description="Cytochrome b561 bacterial/Ni-hydrogenase" evidence="7">
    <location>
        <begin position="20"/>
        <end position="210"/>
    </location>
</feature>
<dbReference type="AlphaFoldDB" id="A0A160T4C3"/>
<keyword evidence="4 6" id="KW-1133">Transmembrane helix</keyword>
<evidence type="ECO:0000256" key="1">
    <source>
        <dbReference type="ARBA" id="ARBA00004651"/>
    </source>
</evidence>
<dbReference type="Pfam" id="PF01292">
    <property type="entry name" value="Ni_hydr_CYTB"/>
    <property type="match status" value="1"/>
</dbReference>
<comment type="subcellular location">
    <subcellularLocation>
        <location evidence="1">Cell membrane</location>
        <topology evidence="1">Multi-pass membrane protein</topology>
    </subcellularLocation>
</comment>
<evidence type="ECO:0000256" key="6">
    <source>
        <dbReference type="SAM" id="Phobius"/>
    </source>
</evidence>
<sequence>MAETEPVAHDIPPHDREYPRFRLMARIEHMMLLISFTILCLTGLPQKFPFSPLSQGIIALLGGINFIRLIHRWAAIVLILGTIYHLLTSSYRLFVKREQMRMLPDLKDGLDLRDTVAYNLGFIDEPPKMRKFNFGEKFEYWAVVWGTAVMIVTGFILWNPISATRIIPGNWIPVMMEAHGWEAVLAAVSIVIWHFYNVLVKHRNLSMFTGVLSHKIMEEEHAYELERLEAGGSPWKVVPPDVLARRRRVFLAAAGVVAVLALALVFWMFTFEETVITTLPAATREIFVPLVTPAP</sequence>
<organism evidence="8 9">
    <name type="scientific">Candidatus Promineifilum breve</name>
    <dbReference type="NCBI Taxonomy" id="1806508"/>
    <lineage>
        <taxon>Bacteria</taxon>
        <taxon>Bacillati</taxon>
        <taxon>Chloroflexota</taxon>
        <taxon>Ardenticatenia</taxon>
        <taxon>Candidatus Promineifilales</taxon>
        <taxon>Candidatus Promineifilaceae</taxon>
        <taxon>Candidatus Promineifilum</taxon>
    </lineage>
</organism>
<dbReference type="PANTHER" id="PTHR30485">
    <property type="entry name" value="NI/FE-HYDROGENASE 1 B-TYPE CYTOCHROME SUBUNIT"/>
    <property type="match status" value="1"/>
</dbReference>
<dbReference type="GO" id="GO:0020037">
    <property type="term" value="F:heme binding"/>
    <property type="evidence" value="ECO:0007669"/>
    <property type="project" value="TreeGrafter"/>
</dbReference>
<evidence type="ECO:0000256" key="3">
    <source>
        <dbReference type="ARBA" id="ARBA00022692"/>
    </source>
</evidence>
<evidence type="ECO:0000313" key="8">
    <source>
        <dbReference type="EMBL" id="CUS03938.2"/>
    </source>
</evidence>
<gene>
    <name evidence="8" type="ORF">CFX0092_A2060</name>
</gene>
<dbReference type="PANTHER" id="PTHR30485:SF1">
    <property type="entry name" value="CYTOCHROME YDHU-RELATED"/>
    <property type="match status" value="1"/>
</dbReference>
<proteinExistence type="predicted"/>
<dbReference type="GO" id="GO:0009055">
    <property type="term" value="F:electron transfer activity"/>
    <property type="evidence" value="ECO:0007669"/>
    <property type="project" value="InterPro"/>
</dbReference>
<evidence type="ECO:0000256" key="5">
    <source>
        <dbReference type="ARBA" id="ARBA00023136"/>
    </source>
</evidence>
<dbReference type="SUPFAM" id="SSF81342">
    <property type="entry name" value="Transmembrane di-heme cytochromes"/>
    <property type="match status" value="1"/>
</dbReference>
<evidence type="ECO:0000256" key="4">
    <source>
        <dbReference type="ARBA" id="ARBA00022989"/>
    </source>
</evidence>
<dbReference type="EMBL" id="LN890655">
    <property type="protein sequence ID" value="CUS03938.2"/>
    <property type="molecule type" value="Genomic_DNA"/>
</dbReference>
<dbReference type="OrthoDB" id="9814800at2"/>
<keyword evidence="3 6" id="KW-0812">Transmembrane</keyword>
<dbReference type="Gene3D" id="1.20.950.20">
    <property type="entry name" value="Transmembrane di-heme cytochromes, Chain C"/>
    <property type="match status" value="1"/>
</dbReference>
<feature type="transmembrane region" description="Helical" evidence="6">
    <location>
        <begin position="178"/>
        <end position="199"/>
    </location>
</feature>
<accession>A0A160T4C3</accession>
<protein>
    <submittedName>
        <fullName evidence="8">Cytochrome c family protein</fullName>
    </submittedName>
</protein>
<dbReference type="GO" id="GO:0022904">
    <property type="term" value="P:respiratory electron transport chain"/>
    <property type="evidence" value="ECO:0007669"/>
    <property type="project" value="InterPro"/>
</dbReference>
<keyword evidence="2" id="KW-1003">Cell membrane</keyword>
<feature type="transmembrane region" description="Helical" evidence="6">
    <location>
        <begin position="138"/>
        <end position="158"/>
    </location>
</feature>
<feature type="transmembrane region" description="Helical" evidence="6">
    <location>
        <begin position="249"/>
        <end position="269"/>
    </location>
</feature>
<feature type="transmembrane region" description="Helical" evidence="6">
    <location>
        <begin position="73"/>
        <end position="94"/>
    </location>
</feature>
<dbReference type="RefSeq" id="WP_102136561.1">
    <property type="nucleotide sequence ID" value="NZ_LN890655.1"/>
</dbReference>